<dbReference type="AlphaFoldDB" id="A0A1R3RL04"/>
<feature type="non-terminal residue" evidence="1">
    <location>
        <position position="1"/>
    </location>
</feature>
<sequence>KGWYPLDIYTESEILSSGTTSTAMTSKGPESPGILTGASMSIWILELPLLVSESSPPMSEFLSDEGILETA</sequence>
<gene>
    <name evidence="1" type="ORF">ASPCADRAFT_207638</name>
</gene>
<organism evidence="1 2">
    <name type="scientific">Aspergillus carbonarius (strain ITEM 5010)</name>
    <dbReference type="NCBI Taxonomy" id="602072"/>
    <lineage>
        <taxon>Eukaryota</taxon>
        <taxon>Fungi</taxon>
        <taxon>Dikarya</taxon>
        <taxon>Ascomycota</taxon>
        <taxon>Pezizomycotina</taxon>
        <taxon>Eurotiomycetes</taxon>
        <taxon>Eurotiomycetidae</taxon>
        <taxon>Eurotiales</taxon>
        <taxon>Aspergillaceae</taxon>
        <taxon>Aspergillus</taxon>
        <taxon>Aspergillus subgen. Circumdati</taxon>
    </lineage>
</organism>
<dbReference type="Proteomes" id="UP000188318">
    <property type="component" value="Unassembled WGS sequence"/>
</dbReference>
<protein>
    <submittedName>
        <fullName evidence="1">Uncharacterized protein</fullName>
    </submittedName>
</protein>
<dbReference type="VEuPathDB" id="FungiDB:ASPCADRAFT_207638"/>
<dbReference type="EMBL" id="KV907500">
    <property type="protein sequence ID" value="OOF95150.1"/>
    <property type="molecule type" value="Genomic_DNA"/>
</dbReference>
<proteinExistence type="predicted"/>
<reference evidence="2" key="1">
    <citation type="journal article" date="2017" name="Genome Biol.">
        <title>Comparative genomics reveals high biological diversity and specific adaptations in the industrially and medically important fungal genus Aspergillus.</title>
        <authorList>
            <person name="de Vries R.P."/>
            <person name="Riley R."/>
            <person name="Wiebenga A."/>
            <person name="Aguilar-Osorio G."/>
            <person name="Amillis S."/>
            <person name="Uchima C.A."/>
            <person name="Anderluh G."/>
            <person name="Asadollahi M."/>
            <person name="Askin M."/>
            <person name="Barry K."/>
            <person name="Battaglia E."/>
            <person name="Bayram O."/>
            <person name="Benocci T."/>
            <person name="Braus-Stromeyer S.A."/>
            <person name="Caldana C."/>
            <person name="Canovas D."/>
            <person name="Cerqueira G.C."/>
            <person name="Chen F."/>
            <person name="Chen W."/>
            <person name="Choi C."/>
            <person name="Clum A."/>
            <person name="Dos Santos R.A."/>
            <person name="Damasio A.R."/>
            <person name="Diallinas G."/>
            <person name="Emri T."/>
            <person name="Fekete E."/>
            <person name="Flipphi M."/>
            <person name="Freyberg S."/>
            <person name="Gallo A."/>
            <person name="Gournas C."/>
            <person name="Habgood R."/>
            <person name="Hainaut M."/>
            <person name="Harispe M.L."/>
            <person name="Henrissat B."/>
            <person name="Hilden K.S."/>
            <person name="Hope R."/>
            <person name="Hossain A."/>
            <person name="Karabika E."/>
            <person name="Karaffa L."/>
            <person name="Karanyi Z."/>
            <person name="Krasevec N."/>
            <person name="Kuo A."/>
            <person name="Kusch H."/>
            <person name="LaButti K."/>
            <person name="Lagendijk E.L."/>
            <person name="Lapidus A."/>
            <person name="Levasseur A."/>
            <person name="Lindquist E."/>
            <person name="Lipzen A."/>
            <person name="Logrieco A.F."/>
            <person name="MacCabe A."/>
            <person name="Maekelae M.R."/>
            <person name="Malavazi I."/>
            <person name="Melin P."/>
            <person name="Meyer V."/>
            <person name="Mielnichuk N."/>
            <person name="Miskei M."/>
            <person name="Molnar A.P."/>
            <person name="Mule G."/>
            <person name="Ngan C.Y."/>
            <person name="Orejas M."/>
            <person name="Orosz E."/>
            <person name="Ouedraogo J.P."/>
            <person name="Overkamp K.M."/>
            <person name="Park H.-S."/>
            <person name="Perrone G."/>
            <person name="Piumi F."/>
            <person name="Punt P.J."/>
            <person name="Ram A.F."/>
            <person name="Ramon A."/>
            <person name="Rauscher S."/>
            <person name="Record E."/>
            <person name="Riano-Pachon D.M."/>
            <person name="Robert V."/>
            <person name="Roehrig J."/>
            <person name="Ruller R."/>
            <person name="Salamov A."/>
            <person name="Salih N.S."/>
            <person name="Samson R.A."/>
            <person name="Sandor E."/>
            <person name="Sanguinetti M."/>
            <person name="Schuetze T."/>
            <person name="Sepcic K."/>
            <person name="Shelest E."/>
            <person name="Sherlock G."/>
            <person name="Sophianopoulou V."/>
            <person name="Squina F.M."/>
            <person name="Sun H."/>
            <person name="Susca A."/>
            <person name="Todd R.B."/>
            <person name="Tsang A."/>
            <person name="Unkles S.E."/>
            <person name="van de Wiele N."/>
            <person name="van Rossen-Uffink D."/>
            <person name="Oliveira J.V."/>
            <person name="Vesth T.C."/>
            <person name="Visser J."/>
            <person name="Yu J.-H."/>
            <person name="Zhou M."/>
            <person name="Andersen M.R."/>
            <person name="Archer D.B."/>
            <person name="Baker S.E."/>
            <person name="Benoit I."/>
            <person name="Brakhage A.A."/>
            <person name="Braus G.H."/>
            <person name="Fischer R."/>
            <person name="Frisvad J.C."/>
            <person name="Goldman G.H."/>
            <person name="Houbraken J."/>
            <person name="Oakley B."/>
            <person name="Pocsi I."/>
            <person name="Scazzocchio C."/>
            <person name="Seiboth B."/>
            <person name="vanKuyk P.A."/>
            <person name="Wortman J."/>
            <person name="Dyer P.S."/>
            <person name="Grigoriev I.V."/>
        </authorList>
    </citation>
    <scope>NUCLEOTIDE SEQUENCE [LARGE SCALE GENOMIC DNA]</scope>
    <source>
        <strain evidence="2">ITEM 5010</strain>
    </source>
</reference>
<evidence type="ECO:0000313" key="2">
    <source>
        <dbReference type="Proteomes" id="UP000188318"/>
    </source>
</evidence>
<keyword evidence="2" id="KW-1185">Reference proteome</keyword>
<accession>A0A1R3RL04</accession>
<name>A0A1R3RL04_ASPC5</name>
<evidence type="ECO:0000313" key="1">
    <source>
        <dbReference type="EMBL" id="OOF95150.1"/>
    </source>
</evidence>